<feature type="region of interest" description="Disordered" evidence="1">
    <location>
        <begin position="362"/>
        <end position="433"/>
    </location>
</feature>
<evidence type="ECO:0000313" key="3">
    <source>
        <dbReference type="Proteomes" id="UP000267145"/>
    </source>
</evidence>
<feature type="compositionally biased region" description="Polar residues" evidence="1">
    <location>
        <begin position="290"/>
        <end position="303"/>
    </location>
</feature>
<dbReference type="RefSeq" id="XP_028493568.1">
    <property type="nucleotide sequence ID" value="XM_028642634.1"/>
</dbReference>
<feature type="compositionally biased region" description="Basic and acidic residues" evidence="1">
    <location>
        <begin position="234"/>
        <end position="245"/>
    </location>
</feature>
<feature type="region of interest" description="Disordered" evidence="1">
    <location>
        <begin position="290"/>
        <end position="316"/>
    </location>
</feature>
<dbReference type="Proteomes" id="UP000267145">
    <property type="component" value="Unassembled WGS sequence"/>
</dbReference>
<sequence>MAIQTEQLVTRPFSEIIERGNEAIAQAEDVADEDEDVSWRMLKAGQALVKEGERAMKRLAPMVKDQTPEFGDALKDLMTRDGEVKEKQRALDGMLYDFEDYIEVDSFDEAKFKELQAAAKSLALTIMEAVRGMVIEPTKELPRPTVFPPLPPLPRTARTGSQSSKTSTHPVRPATSVPSKESQQHSLWPNKQSSTKGTRVRSGSTGASNAPIPSSPEAWPRPPTSPQAAPSPQADRDSGRFDFGVDPRTTQWAQQPLAPPPVPRSVPSQPMPHAIPPQHFGHAIVLPNRAQASPSPTLSSRASPPQVLPLQSIPSGPDYLRAEMERIRLAAEPMSPVERRLGVHLAHLSSSPEPLAASLGLGMGHNYGDHGPTSHPDRRMTGASSDRLSSNYDMTSPHTSNRGSTLSSATSYMSPPRHYSHKSPAPALYEHDDVSHSPSLTVASLQTRDARVPSLSERENKSILIEEWASSDRSTIPDTTSTIGNPSWKVVDLVIGPDSSFYERKGFCKGAKTFRESGPGDAVKKVGGAGDVPKPTPYTQDILYGHMFSAPPPVFADAKAQCMHCEYEHKYSQLLQDTDKESIADLQGEGIRYRRRFLYKSHMATRHMTKTSYGCPFCVHIGSTTYEGDATVFPSAALLLRHLARHPQPLPDVPGLTVLYGTITGEPNEHDFDIHFPNPAAPPGGPPDGGASLPSAVATRDHVQMPDEKPLARPEPGTEVLQFFAGARIIGVEFPERWGGKWCLGWHDGIFGAFQARWVQLEAPRRGKLAGQAPPRTQRSGVARWKWDVKAGNGPGWLGFDKGETITNLDWDDPDAWYWVGTTSKGKHGIFPTSHMKIETIKDGSLEGLTSPVKPKKRGFFGLGRRNSSAAPSEHGSGHSHKS</sequence>
<name>A0A3M9Y8H2_9PEZI</name>
<feature type="compositionally biased region" description="Polar residues" evidence="1">
    <location>
        <begin position="160"/>
        <end position="169"/>
    </location>
</feature>
<feature type="region of interest" description="Disordered" evidence="1">
    <location>
        <begin position="140"/>
        <end position="272"/>
    </location>
</feature>
<organism evidence="2 3">
    <name type="scientific">Verticillium nonalfalfae</name>
    <dbReference type="NCBI Taxonomy" id="1051616"/>
    <lineage>
        <taxon>Eukaryota</taxon>
        <taxon>Fungi</taxon>
        <taxon>Dikarya</taxon>
        <taxon>Ascomycota</taxon>
        <taxon>Pezizomycotina</taxon>
        <taxon>Sordariomycetes</taxon>
        <taxon>Hypocreomycetidae</taxon>
        <taxon>Glomerellales</taxon>
        <taxon>Plectosphaerellaceae</taxon>
        <taxon>Verticillium</taxon>
    </lineage>
</organism>
<feature type="compositionally biased region" description="Polar residues" evidence="1">
    <location>
        <begin position="176"/>
        <end position="212"/>
    </location>
</feature>
<dbReference type="SUPFAM" id="SSF50044">
    <property type="entry name" value="SH3-domain"/>
    <property type="match status" value="1"/>
</dbReference>
<protein>
    <recommendedName>
        <fullName evidence="4">SH3 domain-containing protein</fullName>
    </recommendedName>
</protein>
<evidence type="ECO:0008006" key="4">
    <source>
        <dbReference type="Google" id="ProtNLM"/>
    </source>
</evidence>
<feature type="compositionally biased region" description="Polar residues" evidence="1">
    <location>
        <begin position="382"/>
        <end position="413"/>
    </location>
</feature>
<dbReference type="InterPro" id="IPR036028">
    <property type="entry name" value="SH3-like_dom_sf"/>
</dbReference>
<reference evidence="2 3" key="1">
    <citation type="submission" date="2018-10" db="EMBL/GenBank/DDBJ databases">
        <title>Genome sequence of Verticillium nonalfalfae VnAa140.</title>
        <authorList>
            <person name="Stajich J.E."/>
            <person name="Kasson M.T."/>
        </authorList>
    </citation>
    <scope>NUCLEOTIDE SEQUENCE [LARGE SCALE GENOMIC DNA]</scope>
    <source>
        <strain evidence="2 3">VnAa140</strain>
    </source>
</reference>
<feature type="compositionally biased region" description="Pro residues" evidence="1">
    <location>
        <begin position="257"/>
        <end position="272"/>
    </location>
</feature>
<comment type="caution">
    <text evidence="2">The sequence shown here is derived from an EMBL/GenBank/DDBJ whole genome shotgun (WGS) entry which is preliminary data.</text>
</comment>
<proteinExistence type="predicted"/>
<dbReference type="CDD" id="cd00174">
    <property type="entry name" value="SH3"/>
    <property type="match status" value="1"/>
</dbReference>
<dbReference type="Gene3D" id="2.30.30.40">
    <property type="entry name" value="SH3 Domains"/>
    <property type="match status" value="1"/>
</dbReference>
<dbReference type="GeneID" id="39612237"/>
<dbReference type="AlphaFoldDB" id="A0A3M9Y8H2"/>
<dbReference type="EMBL" id="RBVV01000078">
    <property type="protein sequence ID" value="RNJ55410.1"/>
    <property type="molecule type" value="Genomic_DNA"/>
</dbReference>
<gene>
    <name evidence="2" type="ORF">D7B24_008548</name>
</gene>
<feature type="region of interest" description="Disordered" evidence="1">
    <location>
        <begin position="856"/>
        <end position="883"/>
    </location>
</feature>
<keyword evidence="3" id="KW-1185">Reference proteome</keyword>
<feature type="compositionally biased region" description="Pro residues" evidence="1">
    <location>
        <begin position="145"/>
        <end position="154"/>
    </location>
</feature>
<evidence type="ECO:0000256" key="1">
    <source>
        <dbReference type="SAM" id="MobiDB-lite"/>
    </source>
</evidence>
<evidence type="ECO:0000313" key="2">
    <source>
        <dbReference type="EMBL" id="RNJ55410.1"/>
    </source>
</evidence>
<dbReference type="STRING" id="1051616.A0A3M9Y8H2"/>
<accession>A0A3M9Y8H2</accession>